<name>A0A6J1JK61_CUCMA</name>
<feature type="region of interest" description="Disordered" evidence="1">
    <location>
        <begin position="1"/>
        <end position="31"/>
    </location>
</feature>
<gene>
    <name evidence="3" type="primary">LOC111485316</name>
</gene>
<feature type="compositionally biased region" description="Basic and acidic residues" evidence="1">
    <location>
        <begin position="1"/>
        <end position="18"/>
    </location>
</feature>
<dbReference type="RefSeq" id="XP_022987914.1">
    <property type="nucleotide sequence ID" value="XM_023132146.1"/>
</dbReference>
<evidence type="ECO:0000313" key="2">
    <source>
        <dbReference type="Proteomes" id="UP000504608"/>
    </source>
</evidence>
<accession>A0A6J1JK61</accession>
<evidence type="ECO:0000313" key="3">
    <source>
        <dbReference type="RefSeq" id="XP_022987914.1"/>
    </source>
</evidence>
<dbReference type="KEGG" id="cmax:111485316"/>
<dbReference type="Proteomes" id="UP000504608">
    <property type="component" value="Unplaced"/>
</dbReference>
<organism evidence="2 3">
    <name type="scientific">Cucurbita maxima</name>
    <name type="common">Pumpkin</name>
    <name type="synonym">Winter squash</name>
    <dbReference type="NCBI Taxonomy" id="3661"/>
    <lineage>
        <taxon>Eukaryota</taxon>
        <taxon>Viridiplantae</taxon>
        <taxon>Streptophyta</taxon>
        <taxon>Embryophyta</taxon>
        <taxon>Tracheophyta</taxon>
        <taxon>Spermatophyta</taxon>
        <taxon>Magnoliopsida</taxon>
        <taxon>eudicotyledons</taxon>
        <taxon>Gunneridae</taxon>
        <taxon>Pentapetalae</taxon>
        <taxon>rosids</taxon>
        <taxon>fabids</taxon>
        <taxon>Cucurbitales</taxon>
        <taxon>Cucurbitaceae</taxon>
        <taxon>Cucurbiteae</taxon>
        <taxon>Cucurbita</taxon>
    </lineage>
</organism>
<evidence type="ECO:0000256" key="1">
    <source>
        <dbReference type="SAM" id="MobiDB-lite"/>
    </source>
</evidence>
<dbReference type="AlphaFoldDB" id="A0A6J1JK61"/>
<proteinExistence type="predicted"/>
<dbReference type="GeneID" id="111485316"/>
<protein>
    <submittedName>
        <fullName evidence="3">Uncharacterized protein LOC111485316</fullName>
    </submittedName>
</protein>
<reference evidence="3" key="1">
    <citation type="submission" date="2025-08" db="UniProtKB">
        <authorList>
            <consortium name="RefSeq"/>
        </authorList>
    </citation>
    <scope>IDENTIFICATION</scope>
    <source>
        <tissue evidence="3">Young leaves</tissue>
    </source>
</reference>
<sequence>MYSELMEPRHHGVEDSSIRSKRSNKSQASRELSLVKKSSIHSLREVGYSFRNFDVTKSAFAWSLQKLEEIRSENTIWPSNSRLRRCSDSKPMVLYMIHTRSTPRKARCWFL</sequence>
<keyword evidence="2" id="KW-1185">Reference proteome</keyword>